<evidence type="ECO:0000256" key="2">
    <source>
        <dbReference type="ARBA" id="ARBA00022729"/>
    </source>
</evidence>
<dbReference type="CDD" id="cd06347">
    <property type="entry name" value="PBP1_ABC_LivK_ligand_binding-like"/>
    <property type="match status" value="1"/>
</dbReference>
<dbReference type="PANTHER" id="PTHR30483">
    <property type="entry name" value="LEUCINE-SPECIFIC-BINDING PROTEIN"/>
    <property type="match status" value="1"/>
</dbReference>
<organism evidence="5 6">
    <name type="scientific">Anaeromyxobacter diazotrophicus</name>
    <dbReference type="NCBI Taxonomy" id="2590199"/>
    <lineage>
        <taxon>Bacteria</taxon>
        <taxon>Pseudomonadati</taxon>
        <taxon>Myxococcota</taxon>
        <taxon>Myxococcia</taxon>
        <taxon>Myxococcales</taxon>
        <taxon>Cystobacterineae</taxon>
        <taxon>Anaeromyxobacteraceae</taxon>
        <taxon>Anaeromyxobacter</taxon>
    </lineage>
</organism>
<accession>A0A7I9VMG4</accession>
<protein>
    <submittedName>
        <fullName evidence="5">Ethanolamine utilization protein EutJ</fullName>
    </submittedName>
</protein>
<keyword evidence="6" id="KW-1185">Reference proteome</keyword>
<sequence length="400" mass="42187">MRLTRTLALMAAVVAVAACQDKKQEAPAPAAPQAAAPAAGGAPAGDKLVFGHVASMTGNEATFGDSTDKGIKLAVDEANKAGGVKGKQLTVKTLDDQGKPEEAAVAATRLVTQDGATVLLGEVASSRSLAMAPIADSNKVPMITPTSTNPRVTKDGDKTRPYVFRVCFIDPFQGTVMAKFARENLKINNVAVLRDVGNDYSVGLANFFAAKFKDLGGTIVADESYKAGDQDFKAQLTAIKNKKIQAIYVPGYYTDVALIARQARELGIKVPLMGGDGWDSVKLYEIAKGALDGSYFSNHYSSEDPSPVIQGFVKKYKETYGSVPDALAVLGYDAANVAIDAMKRAKDLTGPSIRDAIEQTKGYQAVSGVINLDQDHNAVKSAVVLAIKNNEAHFAATVNP</sequence>
<dbReference type="InterPro" id="IPR051010">
    <property type="entry name" value="BCAA_transport"/>
</dbReference>
<dbReference type="Pfam" id="PF13458">
    <property type="entry name" value="Peripla_BP_6"/>
    <property type="match status" value="1"/>
</dbReference>
<dbReference type="RefSeq" id="WP_176065328.1">
    <property type="nucleotide sequence ID" value="NZ_BJTG01000005.1"/>
</dbReference>
<dbReference type="EMBL" id="BJTG01000005">
    <property type="protein sequence ID" value="GEJ57593.1"/>
    <property type="molecule type" value="Genomic_DNA"/>
</dbReference>
<evidence type="ECO:0000259" key="4">
    <source>
        <dbReference type="Pfam" id="PF13458"/>
    </source>
</evidence>
<name>A0A7I9VMG4_9BACT</name>
<reference evidence="6" key="1">
    <citation type="journal article" date="2020" name="Appl. Environ. Microbiol.">
        <title>Diazotrophic Anaeromyxobacter Isolates from Soils.</title>
        <authorList>
            <person name="Masuda Y."/>
            <person name="Yamanaka H."/>
            <person name="Xu Z.X."/>
            <person name="Shiratori Y."/>
            <person name="Aono T."/>
            <person name="Amachi S."/>
            <person name="Senoo K."/>
            <person name="Itoh H."/>
        </authorList>
    </citation>
    <scope>NUCLEOTIDE SEQUENCE [LARGE SCALE GENOMIC DNA]</scope>
    <source>
        <strain evidence="6">R267</strain>
    </source>
</reference>
<feature type="chain" id="PRO_5029524050" evidence="3">
    <location>
        <begin position="18"/>
        <end position="400"/>
    </location>
</feature>
<comment type="similarity">
    <text evidence="1">Belongs to the leucine-binding protein family.</text>
</comment>
<dbReference type="PANTHER" id="PTHR30483:SF6">
    <property type="entry name" value="PERIPLASMIC BINDING PROTEIN OF ABC TRANSPORTER FOR NATURAL AMINO ACIDS"/>
    <property type="match status" value="1"/>
</dbReference>
<evidence type="ECO:0000313" key="5">
    <source>
        <dbReference type="EMBL" id="GEJ57593.1"/>
    </source>
</evidence>
<feature type="domain" description="Leucine-binding protein" evidence="4">
    <location>
        <begin position="50"/>
        <end position="388"/>
    </location>
</feature>
<evidence type="ECO:0000256" key="3">
    <source>
        <dbReference type="SAM" id="SignalP"/>
    </source>
</evidence>
<dbReference type="InterPro" id="IPR028082">
    <property type="entry name" value="Peripla_BP_I"/>
</dbReference>
<evidence type="ECO:0000313" key="6">
    <source>
        <dbReference type="Proteomes" id="UP000503640"/>
    </source>
</evidence>
<evidence type="ECO:0000256" key="1">
    <source>
        <dbReference type="ARBA" id="ARBA00010062"/>
    </source>
</evidence>
<dbReference type="SUPFAM" id="SSF53822">
    <property type="entry name" value="Periplasmic binding protein-like I"/>
    <property type="match status" value="1"/>
</dbReference>
<feature type="signal peptide" evidence="3">
    <location>
        <begin position="1"/>
        <end position="17"/>
    </location>
</feature>
<dbReference type="Gene3D" id="3.40.50.2300">
    <property type="match status" value="2"/>
</dbReference>
<gene>
    <name evidence="5" type="ORF">AMYX_23340</name>
</gene>
<dbReference type="PROSITE" id="PS51257">
    <property type="entry name" value="PROKAR_LIPOPROTEIN"/>
    <property type="match status" value="1"/>
</dbReference>
<dbReference type="InterPro" id="IPR028081">
    <property type="entry name" value="Leu-bd"/>
</dbReference>
<keyword evidence="2 3" id="KW-0732">Signal</keyword>
<proteinExistence type="inferred from homology"/>
<comment type="caution">
    <text evidence="5">The sequence shown here is derived from an EMBL/GenBank/DDBJ whole genome shotgun (WGS) entry which is preliminary data.</text>
</comment>
<dbReference type="AlphaFoldDB" id="A0A7I9VMG4"/>
<dbReference type="Proteomes" id="UP000503640">
    <property type="component" value="Unassembled WGS sequence"/>
</dbReference>